<keyword evidence="2" id="KW-0812">Transmembrane</keyword>
<feature type="domain" description="Glycine-rich" evidence="3">
    <location>
        <begin position="74"/>
        <end position="273"/>
    </location>
</feature>
<reference evidence="5" key="1">
    <citation type="submission" date="2016-10" db="EMBL/GenBank/DDBJ databases">
        <authorList>
            <person name="Varghese N."/>
            <person name="Submissions S."/>
        </authorList>
    </citation>
    <scope>NUCLEOTIDE SEQUENCE [LARGE SCALE GENOMIC DNA]</scope>
    <source>
        <strain evidence="5">DSM 19315</strain>
    </source>
</reference>
<feature type="transmembrane region" description="Helical" evidence="2">
    <location>
        <begin position="20"/>
        <end position="41"/>
    </location>
</feature>
<dbReference type="EMBL" id="FOPC01000004">
    <property type="protein sequence ID" value="SFG45309.1"/>
    <property type="molecule type" value="Genomic_DNA"/>
</dbReference>
<proteinExistence type="predicted"/>
<name>A0A1I2S0K1_9BACT</name>
<protein>
    <recommendedName>
        <fullName evidence="3">Glycine-rich domain-containing protein</fullName>
    </recommendedName>
</protein>
<gene>
    <name evidence="4" type="ORF">SAMN04487988_10428</name>
</gene>
<keyword evidence="2" id="KW-0472">Membrane</keyword>
<evidence type="ECO:0000313" key="5">
    <source>
        <dbReference type="Proteomes" id="UP000199642"/>
    </source>
</evidence>
<keyword evidence="2" id="KW-1133">Transmembrane helix</keyword>
<evidence type="ECO:0000256" key="2">
    <source>
        <dbReference type="SAM" id="Phobius"/>
    </source>
</evidence>
<feature type="compositionally biased region" description="Gly residues" evidence="1">
    <location>
        <begin position="145"/>
        <end position="168"/>
    </location>
</feature>
<dbReference type="AlphaFoldDB" id="A0A1I2S0K1"/>
<dbReference type="STRING" id="435880.SAMN04487988_10428"/>
<dbReference type="InterPro" id="IPR049304">
    <property type="entry name" value="Gly_rich_dom"/>
</dbReference>
<evidence type="ECO:0000259" key="3">
    <source>
        <dbReference type="Pfam" id="PF21722"/>
    </source>
</evidence>
<feature type="compositionally biased region" description="Gly residues" evidence="1">
    <location>
        <begin position="251"/>
        <end position="261"/>
    </location>
</feature>
<accession>A0A1I2S0K1</accession>
<keyword evidence="5" id="KW-1185">Reference proteome</keyword>
<evidence type="ECO:0000256" key="1">
    <source>
        <dbReference type="SAM" id="MobiDB-lite"/>
    </source>
</evidence>
<feature type="region of interest" description="Disordered" evidence="1">
    <location>
        <begin position="232"/>
        <end position="261"/>
    </location>
</feature>
<feature type="region of interest" description="Disordered" evidence="1">
    <location>
        <begin position="117"/>
        <end position="209"/>
    </location>
</feature>
<dbReference type="Pfam" id="PF21722">
    <property type="entry name" value="Gly_rich_2"/>
    <property type="match status" value="1"/>
</dbReference>
<feature type="compositionally biased region" description="Gly residues" evidence="1">
    <location>
        <begin position="118"/>
        <end position="133"/>
    </location>
</feature>
<evidence type="ECO:0000313" key="4">
    <source>
        <dbReference type="EMBL" id="SFG45309.1"/>
    </source>
</evidence>
<sequence>MVQMNPNTSLKARVFRKPDLQILFCIVLFHIHFFAFDQIALGQTTERFTSPGNFTFTVPNYSGSDLKPGDEVLVDLEVIIVGAGGGGGKGNGAGGGGGGQVRTITIEALEGAVLTGSIGEGGTGRSGPNGAGANGQPTIFNGISSSGGIGGSGGNAGGGGNSGSGTSRGNGNRNGSRYAGGGGGGASGNGNNGTTSFPPPSARGGNGGAGINGYGGGGGGAANGGAGSNNVVGQGVDGGSNGSTGNASGASNGGGGGGGRLSGGNGGNGVVEINISFRILPVQYLYFEANFNSAERIGKLDWATAKEWENSHFEIERAQNGIDQWKKIGEVRAVGYSDQPEKYSFKDDKIPLSGGSLFYRIKQIDLNAKSTNLSEVVGLYVPSVRQTNGNWRVYPNPATVDNINIDHLNAESHNGKPITFRLVGNSINTPYKTVEDIESLNTELRESISTIRKGFLVIEIQWNNTVEILKVIFE</sequence>
<feature type="compositionally biased region" description="Gly residues" evidence="1">
    <location>
        <begin position="178"/>
        <end position="191"/>
    </location>
</feature>
<organism evidence="4 5">
    <name type="scientific">Algoriphagus hitonicola</name>
    <dbReference type="NCBI Taxonomy" id="435880"/>
    <lineage>
        <taxon>Bacteria</taxon>
        <taxon>Pseudomonadati</taxon>
        <taxon>Bacteroidota</taxon>
        <taxon>Cytophagia</taxon>
        <taxon>Cytophagales</taxon>
        <taxon>Cyclobacteriaceae</taxon>
        <taxon>Algoriphagus</taxon>
    </lineage>
</organism>
<dbReference type="Proteomes" id="UP000199642">
    <property type="component" value="Unassembled WGS sequence"/>
</dbReference>